<evidence type="ECO:0000313" key="2">
    <source>
        <dbReference type="EnsemblPlants" id="LPERR05G05210.1"/>
    </source>
</evidence>
<sequence>MADQIRVPPSPSPSPSSSGAARKIARKLEKTLIVVFFWMGQKIKDPVSNNGIVHALEINEDI</sequence>
<feature type="region of interest" description="Disordered" evidence="1">
    <location>
        <begin position="1"/>
        <end position="22"/>
    </location>
</feature>
<dbReference type="HOGENOM" id="CLU_2907323_0_0_1"/>
<protein>
    <submittedName>
        <fullName evidence="2">Uncharacterized protein</fullName>
    </submittedName>
</protein>
<keyword evidence="3" id="KW-1185">Reference proteome</keyword>
<dbReference type="Proteomes" id="UP000032180">
    <property type="component" value="Chromosome 5"/>
</dbReference>
<dbReference type="Gramene" id="LPERR05G05210.1">
    <property type="protein sequence ID" value="LPERR05G05210.1"/>
    <property type="gene ID" value="LPERR05G05210"/>
</dbReference>
<proteinExistence type="predicted"/>
<evidence type="ECO:0000313" key="3">
    <source>
        <dbReference type="Proteomes" id="UP000032180"/>
    </source>
</evidence>
<reference evidence="2" key="3">
    <citation type="submission" date="2015-04" db="UniProtKB">
        <authorList>
            <consortium name="EnsemblPlants"/>
        </authorList>
    </citation>
    <scope>IDENTIFICATION</scope>
</reference>
<organism evidence="2 3">
    <name type="scientific">Leersia perrieri</name>
    <dbReference type="NCBI Taxonomy" id="77586"/>
    <lineage>
        <taxon>Eukaryota</taxon>
        <taxon>Viridiplantae</taxon>
        <taxon>Streptophyta</taxon>
        <taxon>Embryophyta</taxon>
        <taxon>Tracheophyta</taxon>
        <taxon>Spermatophyta</taxon>
        <taxon>Magnoliopsida</taxon>
        <taxon>Liliopsida</taxon>
        <taxon>Poales</taxon>
        <taxon>Poaceae</taxon>
        <taxon>BOP clade</taxon>
        <taxon>Oryzoideae</taxon>
        <taxon>Oryzeae</taxon>
        <taxon>Oryzinae</taxon>
        <taxon>Leersia</taxon>
    </lineage>
</organism>
<evidence type="ECO:0000256" key="1">
    <source>
        <dbReference type="SAM" id="MobiDB-lite"/>
    </source>
</evidence>
<dbReference type="EnsemblPlants" id="LPERR05G05210.1">
    <property type="protein sequence ID" value="LPERR05G05210.1"/>
    <property type="gene ID" value="LPERR05G05210"/>
</dbReference>
<reference evidence="2 3" key="1">
    <citation type="submission" date="2012-08" db="EMBL/GenBank/DDBJ databases">
        <title>Oryza genome evolution.</title>
        <authorList>
            <person name="Wing R.A."/>
        </authorList>
    </citation>
    <scope>NUCLEOTIDE SEQUENCE</scope>
</reference>
<name>A0A0D9WDM5_9ORYZ</name>
<accession>A0A0D9WDM5</accession>
<dbReference type="AlphaFoldDB" id="A0A0D9WDM5"/>
<reference evidence="3" key="2">
    <citation type="submission" date="2013-12" db="EMBL/GenBank/DDBJ databases">
        <authorList>
            <person name="Yu Y."/>
            <person name="Lee S."/>
            <person name="de Baynast K."/>
            <person name="Wissotski M."/>
            <person name="Liu L."/>
            <person name="Talag J."/>
            <person name="Goicoechea J."/>
            <person name="Angelova A."/>
            <person name="Jetty R."/>
            <person name="Kudrna D."/>
            <person name="Golser W."/>
            <person name="Rivera L."/>
            <person name="Zhang J."/>
            <person name="Wing R."/>
        </authorList>
    </citation>
    <scope>NUCLEOTIDE SEQUENCE</scope>
</reference>